<name>N2A513_9FIRM</name>
<organism evidence="1 2">
    <name type="scientific">Eubacterium plexicaudatum ASF492</name>
    <dbReference type="NCBI Taxonomy" id="1235802"/>
    <lineage>
        <taxon>Bacteria</taxon>
        <taxon>Bacillati</taxon>
        <taxon>Bacillota</taxon>
        <taxon>Clostridia</taxon>
        <taxon>Eubacteriales</taxon>
        <taxon>Eubacteriaceae</taxon>
        <taxon>Eubacterium</taxon>
    </lineage>
</organism>
<protein>
    <submittedName>
        <fullName evidence="1">Uncharacterized protein</fullName>
    </submittedName>
</protein>
<evidence type="ECO:0000313" key="1">
    <source>
        <dbReference type="EMBL" id="EMZ21180.1"/>
    </source>
</evidence>
<reference evidence="1 2" key="1">
    <citation type="journal article" date="2014" name="Genome Announc.">
        <title>Draft genome sequences of the altered schaedler flora, a defined bacterial community from gnotobiotic mice.</title>
        <authorList>
            <person name="Wannemuehler M.J."/>
            <person name="Overstreet A.M."/>
            <person name="Ward D.V."/>
            <person name="Phillips G.J."/>
        </authorList>
    </citation>
    <scope>NUCLEOTIDE SEQUENCE [LARGE SCALE GENOMIC DNA]</scope>
    <source>
        <strain evidence="1 2">ASF492</strain>
    </source>
</reference>
<proteinExistence type="predicted"/>
<keyword evidence="2" id="KW-1185">Reference proteome</keyword>
<dbReference type="STRING" id="1235802.C823_04753"/>
<evidence type="ECO:0000313" key="2">
    <source>
        <dbReference type="Proteomes" id="UP000012589"/>
    </source>
</evidence>
<gene>
    <name evidence="1" type="ORF">C823_04753</name>
</gene>
<dbReference type="HOGENOM" id="CLU_2117352_0_0_9"/>
<comment type="caution">
    <text evidence="1">The sequence shown here is derived from an EMBL/GenBank/DDBJ whole genome shotgun (WGS) entry which is preliminary data.</text>
</comment>
<dbReference type="Proteomes" id="UP000012589">
    <property type="component" value="Unassembled WGS sequence"/>
</dbReference>
<sequence length="114" mass="13188">MSKLVSITKLQAIRLMEANLLEINEYFGYNKFILLSYDLKKGIPIPKKEIDKEKGLQIIKNCNTFILNEDDEEDGVSILSMYTELQKDIFNILPIGIKHDMLIMLHPFSCSFNC</sequence>
<dbReference type="PATRIC" id="fig|1235802.3.peg.5007"/>
<dbReference type="OrthoDB" id="9970123at2"/>
<dbReference type="AlphaFoldDB" id="N2A513"/>
<accession>N2A513</accession>
<dbReference type="EMBL" id="AQFT01000136">
    <property type="protein sequence ID" value="EMZ21180.1"/>
    <property type="molecule type" value="Genomic_DNA"/>
</dbReference>
<dbReference type="eggNOG" id="ENOG502ZGQQ">
    <property type="taxonomic scope" value="Bacteria"/>
</dbReference>